<dbReference type="PROSITE" id="PS51257">
    <property type="entry name" value="PROKAR_LIPOPROTEIN"/>
    <property type="match status" value="1"/>
</dbReference>
<evidence type="ECO:0000313" key="2">
    <source>
        <dbReference type="EMBL" id="GBO27406.1"/>
    </source>
</evidence>
<feature type="chain" id="PRO_5021429571" evidence="1">
    <location>
        <begin position="27"/>
        <end position="77"/>
    </location>
</feature>
<gene>
    <name evidence="2" type="ORF">AVEN_140366_1</name>
</gene>
<dbReference type="EMBL" id="BGPR01050400">
    <property type="protein sequence ID" value="GBO27406.1"/>
    <property type="molecule type" value="Genomic_DNA"/>
</dbReference>
<dbReference type="AlphaFoldDB" id="A0A4Y2VT06"/>
<dbReference type="Proteomes" id="UP000499080">
    <property type="component" value="Unassembled WGS sequence"/>
</dbReference>
<comment type="caution">
    <text evidence="2">The sequence shown here is derived from an EMBL/GenBank/DDBJ whole genome shotgun (WGS) entry which is preliminary data.</text>
</comment>
<organism evidence="2 3">
    <name type="scientific">Araneus ventricosus</name>
    <name type="common">Orbweaver spider</name>
    <name type="synonym">Epeira ventricosa</name>
    <dbReference type="NCBI Taxonomy" id="182803"/>
    <lineage>
        <taxon>Eukaryota</taxon>
        <taxon>Metazoa</taxon>
        <taxon>Ecdysozoa</taxon>
        <taxon>Arthropoda</taxon>
        <taxon>Chelicerata</taxon>
        <taxon>Arachnida</taxon>
        <taxon>Araneae</taxon>
        <taxon>Araneomorphae</taxon>
        <taxon>Entelegynae</taxon>
        <taxon>Araneoidea</taxon>
        <taxon>Araneidae</taxon>
        <taxon>Araneus</taxon>
    </lineage>
</organism>
<sequence length="77" mass="8874">MGFRSRRPTHVPLLTAWLKALRLSWAANTAIGGCVRVWRKHHEFMELTCEQVTVQSGGASGWYGECAFEMIWDSWYV</sequence>
<feature type="signal peptide" evidence="1">
    <location>
        <begin position="1"/>
        <end position="26"/>
    </location>
</feature>
<name>A0A4Y2VT06_ARAVE</name>
<evidence type="ECO:0000313" key="3">
    <source>
        <dbReference type="Proteomes" id="UP000499080"/>
    </source>
</evidence>
<keyword evidence="3" id="KW-1185">Reference proteome</keyword>
<accession>A0A4Y2VT06</accession>
<reference evidence="2 3" key="1">
    <citation type="journal article" date="2019" name="Sci. Rep.">
        <title>Orb-weaving spider Araneus ventricosus genome elucidates the spidroin gene catalogue.</title>
        <authorList>
            <person name="Kono N."/>
            <person name="Nakamura H."/>
            <person name="Ohtoshi R."/>
            <person name="Moran D.A.P."/>
            <person name="Shinohara A."/>
            <person name="Yoshida Y."/>
            <person name="Fujiwara M."/>
            <person name="Mori M."/>
            <person name="Tomita M."/>
            <person name="Arakawa K."/>
        </authorList>
    </citation>
    <scope>NUCLEOTIDE SEQUENCE [LARGE SCALE GENOMIC DNA]</scope>
</reference>
<protein>
    <submittedName>
        <fullName evidence="2">Uncharacterized protein</fullName>
    </submittedName>
</protein>
<evidence type="ECO:0000256" key="1">
    <source>
        <dbReference type="SAM" id="SignalP"/>
    </source>
</evidence>
<keyword evidence="1" id="KW-0732">Signal</keyword>
<proteinExistence type="predicted"/>